<reference evidence="3 4" key="1">
    <citation type="submission" date="2020-03" db="EMBL/GenBank/DDBJ databases">
        <title>Whole genome sequencing of clinical and environmental type strains of Ochrobactrum.</title>
        <authorList>
            <person name="Dharne M."/>
        </authorList>
    </citation>
    <scope>NUCLEOTIDE SEQUENCE [LARGE SCALE GENOMIC DNA]</scope>
    <source>
        <strain evidence="3 4">CIP 109452</strain>
    </source>
</reference>
<dbReference type="EMBL" id="JAAVLN010000003">
    <property type="protein sequence ID" value="NKC05258.1"/>
    <property type="molecule type" value="Genomic_DNA"/>
</dbReference>
<proteinExistence type="predicted"/>
<comment type="caution">
    <text evidence="3">The sequence shown here is derived from an EMBL/GenBank/DDBJ whole genome shotgun (WGS) entry which is preliminary data.</text>
</comment>
<evidence type="ECO:0000313" key="3">
    <source>
        <dbReference type="EMBL" id="NKC05258.1"/>
    </source>
</evidence>
<dbReference type="Proteomes" id="UP000704467">
    <property type="component" value="Unassembled WGS sequence"/>
</dbReference>
<keyword evidence="4" id="KW-1185">Reference proteome</keyword>
<evidence type="ECO:0008006" key="5">
    <source>
        <dbReference type="Google" id="ProtNLM"/>
    </source>
</evidence>
<organism evidence="3 4">
    <name type="scientific">Brucella haematophila</name>
    <dbReference type="NCBI Taxonomy" id="419474"/>
    <lineage>
        <taxon>Bacteria</taxon>
        <taxon>Pseudomonadati</taxon>
        <taxon>Pseudomonadota</taxon>
        <taxon>Alphaproteobacteria</taxon>
        <taxon>Hyphomicrobiales</taxon>
        <taxon>Brucellaceae</taxon>
        <taxon>Brucella/Ochrobactrum group</taxon>
        <taxon>Brucella</taxon>
    </lineage>
</organism>
<feature type="region of interest" description="Disordered" evidence="2">
    <location>
        <begin position="183"/>
        <end position="205"/>
    </location>
</feature>
<evidence type="ECO:0000313" key="4">
    <source>
        <dbReference type="Proteomes" id="UP000704467"/>
    </source>
</evidence>
<feature type="region of interest" description="Disordered" evidence="2">
    <location>
        <begin position="91"/>
        <end position="137"/>
    </location>
</feature>
<protein>
    <recommendedName>
        <fullName evidence="5">Transcriptional regulator</fullName>
    </recommendedName>
</protein>
<sequence length="205" mass="22054">MKNPIRNVVVEYKNRRARKSGNALWGNLDLKSIAREVEEDTKAPTSADQGTAPISQTDNEPAAPIHASTPQVEAKTAPKILIANIPEPVATKASMASPEPEAPATAEATVSPTPAKKKKVNPSSRLKPIADKPVKAKPAPKIVADILDELAALEAENTALKRQLAQKLNTENQKCGKCSFALKPRSNSKGSSPLRHGFRLFTENR</sequence>
<evidence type="ECO:0000256" key="1">
    <source>
        <dbReference type="SAM" id="Coils"/>
    </source>
</evidence>
<accession>A0ABX1DS18</accession>
<keyword evidence="1" id="KW-0175">Coiled coil</keyword>
<gene>
    <name evidence="3" type="ORF">HED55_25190</name>
</gene>
<evidence type="ECO:0000256" key="2">
    <source>
        <dbReference type="SAM" id="MobiDB-lite"/>
    </source>
</evidence>
<feature type="coiled-coil region" evidence="1">
    <location>
        <begin position="143"/>
        <end position="170"/>
    </location>
</feature>
<feature type="compositionally biased region" description="Low complexity" evidence="2">
    <location>
        <begin position="93"/>
        <end position="114"/>
    </location>
</feature>
<feature type="region of interest" description="Disordered" evidence="2">
    <location>
        <begin position="36"/>
        <end position="74"/>
    </location>
</feature>
<feature type="compositionally biased region" description="Polar residues" evidence="2">
    <location>
        <begin position="43"/>
        <end position="59"/>
    </location>
</feature>
<name>A0ABX1DS18_9HYPH</name>